<sequence>MNNAHIKRKREEEDNGVEYDLFYENNIYNQYIINNNNKLKKRYRMLQDTFIYNLDKSMEDFFNTTPPTTTREGGNKIEVAPLPHQFMQDRFSADITEILGLDLNRITSNQVVDGTVQNHRNIIIDLPEENIIGSPPQYQMEDYGDGQEVHVIESSPIDVALPSPVQPIAEFLQSNSNHGMLFDPVQFPQLSILYGIQALPAQHVPVVQPQFVQVPPASQIPVVPPVQKSARKRIDEGNFKFVDCSNSFTQPKKARKPRRKSNK</sequence>
<keyword evidence="2" id="KW-1185">Reference proteome</keyword>
<dbReference type="EMBL" id="LODT01000006">
    <property type="protein sequence ID" value="KYR01884.1"/>
    <property type="molecule type" value="Genomic_DNA"/>
</dbReference>
<gene>
    <name evidence="1" type="ORF">DLAC_01906</name>
</gene>
<dbReference type="AlphaFoldDB" id="A0A152A6P8"/>
<proteinExistence type="predicted"/>
<dbReference type="InParanoid" id="A0A152A6P8"/>
<reference evidence="1 2" key="1">
    <citation type="submission" date="2015-12" db="EMBL/GenBank/DDBJ databases">
        <title>Dictyostelia acquired genes for synthesis and detection of signals that induce cell-type specialization by lateral gene transfer from prokaryotes.</title>
        <authorList>
            <person name="Gloeckner G."/>
            <person name="Schaap P."/>
        </authorList>
    </citation>
    <scope>NUCLEOTIDE SEQUENCE [LARGE SCALE GENOMIC DNA]</scope>
    <source>
        <strain evidence="1 2">TK</strain>
    </source>
</reference>
<organism evidence="1 2">
    <name type="scientific">Tieghemostelium lacteum</name>
    <name type="common">Slime mold</name>
    <name type="synonym">Dictyostelium lacteum</name>
    <dbReference type="NCBI Taxonomy" id="361077"/>
    <lineage>
        <taxon>Eukaryota</taxon>
        <taxon>Amoebozoa</taxon>
        <taxon>Evosea</taxon>
        <taxon>Eumycetozoa</taxon>
        <taxon>Dictyostelia</taxon>
        <taxon>Dictyosteliales</taxon>
        <taxon>Raperosteliaceae</taxon>
        <taxon>Tieghemostelium</taxon>
    </lineage>
</organism>
<evidence type="ECO:0000313" key="2">
    <source>
        <dbReference type="Proteomes" id="UP000076078"/>
    </source>
</evidence>
<protein>
    <submittedName>
        <fullName evidence="1">Uncharacterized protein</fullName>
    </submittedName>
</protein>
<evidence type="ECO:0000313" key="1">
    <source>
        <dbReference type="EMBL" id="KYR01884.1"/>
    </source>
</evidence>
<accession>A0A152A6P8</accession>
<comment type="caution">
    <text evidence="1">The sequence shown here is derived from an EMBL/GenBank/DDBJ whole genome shotgun (WGS) entry which is preliminary data.</text>
</comment>
<name>A0A152A6P8_TIELA</name>
<dbReference type="Proteomes" id="UP000076078">
    <property type="component" value="Unassembled WGS sequence"/>
</dbReference>